<dbReference type="Ensembl" id="ENSMMDT00005030622.1">
    <property type="protein sequence ID" value="ENSMMDP00005029926.1"/>
    <property type="gene ID" value="ENSMMDG00005014195.1"/>
</dbReference>
<protein>
    <submittedName>
        <fullName evidence="6">Ribosomal RNA processing protein 1 homolog B-like</fullName>
    </submittedName>
</protein>
<evidence type="ECO:0000256" key="2">
    <source>
        <dbReference type="ARBA" id="ARBA00006374"/>
    </source>
</evidence>
<evidence type="ECO:0000256" key="5">
    <source>
        <dbReference type="SAM" id="MobiDB-lite"/>
    </source>
</evidence>
<dbReference type="Pfam" id="PF05997">
    <property type="entry name" value="Nop52"/>
    <property type="match status" value="1"/>
</dbReference>
<feature type="region of interest" description="Disordered" evidence="5">
    <location>
        <begin position="238"/>
        <end position="277"/>
    </location>
</feature>
<comment type="subcellular location">
    <subcellularLocation>
        <location evidence="1">Nucleus</location>
    </subcellularLocation>
</comment>
<feature type="compositionally biased region" description="Polar residues" evidence="5">
    <location>
        <begin position="726"/>
        <end position="735"/>
    </location>
</feature>
<feature type="compositionally biased region" description="Polar residues" evidence="5">
    <location>
        <begin position="648"/>
        <end position="657"/>
    </location>
</feature>
<dbReference type="Proteomes" id="UP000472263">
    <property type="component" value="Chromosome 21"/>
</dbReference>
<dbReference type="GO" id="GO:0030688">
    <property type="term" value="C:preribosome, small subunit precursor"/>
    <property type="evidence" value="ECO:0007669"/>
    <property type="project" value="InterPro"/>
</dbReference>
<proteinExistence type="inferred from homology"/>
<feature type="compositionally biased region" description="Basic residues" evidence="5">
    <location>
        <begin position="737"/>
        <end position="746"/>
    </location>
</feature>
<dbReference type="PANTHER" id="PTHR13026:SF0">
    <property type="entry name" value="RIBOSOMAL RNA PROCESSING 1B"/>
    <property type="match status" value="1"/>
</dbReference>
<feature type="compositionally biased region" description="Basic and acidic residues" evidence="5">
    <location>
        <begin position="619"/>
        <end position="647"/>
    </location>
</feature>
<feature type="compositionally biased region" description="Acidic residues" evidence="5">
    <location>
        <begin position="799"/>
        <end position="812"/>
    </location>
</feature>
<feature type="compositionally biased region" description="Polar residues" evidence="5">
    <location>
        <begin position="477"/>
        <end position="486"/>
    </location>
</feature>
<feature type="compositionally biased region" description="Acidic residues" evidence="5">
    <location>
        <begin position="344"/>
        <end position="357"/>
    </location>
</feature>
<feature type="compositionally biased region" description="Basic and acidic residues" evidence="5">
    <location>
        <begin position="945"/>
        <end position="954"/>
    </location>
</feature>
<keyword evidence="3" id="KW-0698">rRNA processing</keyword>
<dbReference type="RefSeq" id="XP_029936329.1">
    <property type="nucleotide sequence ID" value="XM_030080469.1"/>
</dbReference>
<evidence type="ECO:0000313" key="6">
    <source>
        <dbReference type="Ensembl" id="ENSMMDP00005029926.1"/>
    </source>
</evidence>
<feature type="region of interest" description="Disordered" evidence="5">
    <location>
        <begin position="343"/>
        <end position="505"/>
    </location>
</feature>
<feature type="compositionally biased region" description="Basic and acidic residues" evidence="5">
    <location>
        <begin position="490"/>
        <end position="499"/>
    </location>
</feature>
<reference evidence="6" key="2">
    <citation type="submission" date="2025-08" db="UniProtKB">
        <authorList>
            <consortium name="Ensembl"/>
        </authorList>
    </citation>
    <scope>IDENTIFICATION</scope>
</reference>
<evidence type="ECO:0000313" key="7">
    <source>
        <dbReference type="Proteomes" id="UP000472263"/>
    </source>
</evidence>
<organism evidence="6 7">
    <name type="scientific">Myripristis murdjan</name>
    <name type="common">pinecone soldierfish</name>
    <dbReference type="NCBI Taxonomy" id="586833"/>
    <lineage>
        <taxon>Eukaryota</taxon>
        <taxon>Metazoa</taxon>
        <taxon>Chordata</taxon>
        <taxon>Craniata</taxon>
        <taxon>Vertebrata</taxon>
        <taxon>Euteleostomi</taxon>
        <taxon>Actinopterygii</taxon>
        <taxon>Neopterygii</taxon>
        <taxon>Teleostei</taxon>
        <taxon>Neoteleostei</taxon>
        <taxon>Acanthomorphata</taxon>
        <taxon>Holocentriformes</taxon>
        <taxon>Holocentridae</taxon>
        <taxon>Myripristis</taxon>
    </lineage>
</organism>
<reference evidence="6" key="3">
    <citation type="submission" date="2025-09" db="UniProtKB">
        <authorList>
            <consortium name="Ensembl"/>
        </authorList>
    </citation>
    <scope>IDENTIFICATION</scope>
</reference>
<name>A0A667ZAH0_9TELE</name>
<evidence type="ECO:0000256" key="3">
    <source>
        <dbReference type="ARBA" id="ARBA00022552"/>
    </source>
</evidence>
<feature type="compositionally biased region" description="Basic residues" evidence="5">
    <location>
        <begin position="992"/>
        <end position="1001"/>
    </location>
</feature>
<dbReference type="InterPro" id="IPR010301">
    <property type="entry name" value="RRP1"/>
</dbReference>
<feature type="compositionally biased region" description="Basic and acidic residues" evidence="5">
    <location>
        <begin position="550"/>
        <end position="560"/>
    </location>
</feature>
<reference evidence="6" key="1">
    <citation type="submission" date="2019-06" db="EMBL/GenBank/DDBJ databases">
        <authorList>
            <consortium name="Wellcome Sanger Institute Data Sharing"/>
        </authorList>
    </citation>
    <scope>NUCLEOTIDE SEQUENCE [LARGE SCALE GENOMIC DNA]</scope>
</reference>
<feature type="region of interest" description="Disordered" evidence="5">
    <location>
        <begin position="906"/>
        <end position="1020"/>
    </location>
</feature>
<dbReference type="GeneID" id="115379665"/>
<dbReference type="AlphaFoldDB" id="A0A667ZAH0"/>
<dbReference type="InParanoid" id="A0A667ZAH0"/>
<dbReference type="GO" id="GO:0005634">
    <property type="term" value="C:nucleus"/>
    <property type="evidence" value="ECO:0007669"/>
    <property type="project" value="UniProtKB-SubCell"/>
</dbReference>
<evidence type="ECO:0000256" key="1">
    <source>
        <dbReference type="ARBA" id="ARBA00004123"/>
    </source>
</evidence>
<dbReference type="GO" id="GO:0006364">
    <property type="term" value="P:rRNA processing"/>
    <property type="evidence" value="ECO:0007669"/>
    <property type="project" value="UniProtKB-KW"/>
</dbReference>
<dbReference type="OrthoDB" id="2019504at2759"/>
<evidence type="ECO:0000256" key="4">
    <source>
        <dbReference type="ARBA" id="ARBA00023242"/>
    </source>
</evidence>
<sequence length="1020" mass="112197">MATIQEAEVQFAQRLASNDKPTRTKALKKLRKYISVRSQNGKGGFTGDELLKLWKGLFYCLWMQDKPLLQEELSKQISGLLHSFQSVDSQLLYVESFLQTFKREWTGIDRLRMDKFFQLVRFMFRQTFEMLRRKQWDSSVVSRFLELLTAQVLQSGSAAPMGLQYHILDLYMTELAAVGSAELTADQNLVFIDPFCKTAAKTKDQTLLRAICSSIFSTIIDQAPFAIEDLMKELKAADASDSDSGQASEEEEEPKVVSKKTTGKQMNGTNSDEEDDLLHLEDSDTELADDGEIGPVLQFDFASLADKLFELASRSNTPNQNRQRLYKIIKVLRNLSEGIFPQDEYPEEVSTDEDDEMFGSRKRMKRKRGLAEEEEGDGGGGPTAKKRKGKKKDVGKLGKQNEDSTKDDKEPANLTTNDDTIKKKKKKKKKKRKAGVSESVGSKENAVESEQVKVVVSPTETDTQGSVVKDSEKVETSGAQKCSQPVGSARDVEKEEPMETSKSSVKITEKVTLTVTEGQTETLLPLEVKNQSSVTVTDEAGQPEPQAAEDTNRDQAETLSKKRKKKKSEAKVPKPDGTVTEASGTQPAPVTHEEDTSVEAAEPENFLEAAKPKKKGKKDLKAEKKAEGIEAESHTEVASTEAEKINRDASTPETDATTPAKKKSKKKKAEEGKAEVQVAREGGITEAETVSIGGEASQDTMMTPLKKTKKLKNKVQEVEETDVTLEASTDTSAVTPSKKKKKKNQRASKTEELKEDNVAVRETPQEPLSEVTMATTIKTKKKKQKATADQMAGDRGDTEAEVGGEPLSEEAPPESQVLPSSEKKSKKKRKIPVVFEFEADELEAAAQEAVTANGPTEEETTAKKAKLSHTAEKPSTPLSSKKSQKKAKVAKTGSDFISFQSSASIPTPLFCKTKGSSSTPLSGKKKCQTPQSESKKVTFGLKNNKTAEFRKTDRSLLVSPEGSSRVPFDPKQKPKFGVLKSPGGLHSTSVKKTPKSNKKAKASTTPKSTPKRRPTAADFF</sequence>
<dbReference type="PANTHER" id="PTHR13026">
    <property type="entry name" value="NNP-1 PROTEIN NOVEL NUCLEAR PROTEIN 1 NOP52"/>
    <property type="match status" value="1"/>
</dbReference>
<dbReference type="GeneTree" id="ENSGT00390000011821"/>
<feature type="region of interest" description="Disordered" evidence="5">
    <location>
        <begin position="846"/>
        <end position="892"/>
    </location>
</feature>
<keyword evidence="4" id="KW-0539">Nucleus</keyword>
<feature type="region of interest" description="Disordered" evidence="5">
    <location>
        <begin position="518"/>
        <end position="831"/>
    </location>
</feature>
<feature type="compositionally biased region" description="Basic residues" evidence="5">
    <location>
        <begin position="422"/>
        <end position="434"/>
    </location>
</feature>
<feature type="compositionally biased region" description="Basic and acidic residues" evidence="5">
    <location>
        <begin position="392"/>
        <end position="411"/>
    </location>
</feature>
<comment type="similarity">
    <text evidence="2">Belongs to the RRP1 family.</text>
</comment>
<feature type="compositionally biased region" description="Basic and acidic residues" evidence="5">
    <location>
        <begin position="748"/>
        <end position="759"/>
    </location>
</feature>
<gene>
    <name evidence="6" type="primary">LOC115379665</name>
</gene>
<accession>A0A667ZAH0</accession>
<keyword evidence="7" id="KW-1185">Reference proteome</keyword>